<dbReference type="GO" id="GO:0016020">
    <property type="term" value="C:membrane"/>
    <property type="evidence" value="ECO:0007669"/>
    <property type="project" value="UniProtKB-SubCell"/>
</dbReference>
<keyword evidence="3 6" id="KW-1133">Transmembrane helix</keyword>
<dbReference type="OrthoDB" id="9816361at2"/>
<dbReference type="eggNOG" id="COG2314">
    <property type="taxonomic scope" value="Bacteria"/>
</dbReference>
<proteinExistence type="predicted"/>
<keyword evidence="4 6" id="KW-0472">Membrane</keyword>
<reference evidence="8 9" key="1">
    <citation type="journal article" date="2009" name="J. Bacteriol.">
        <title>Complete genome sequence of Robiginitalea biformata HTCC2501.</title>
        <authorList>
            <person name="Oh H.M."/>
            <person name="Giovannoni S.J."/>
            <person name="Lee K."/>
            <person name="Ferriera S."/>
            <person name="Johnson J."/>
            <person name="Cho J.C."/>
        </authorList>
    </citation>
    <scope>NUCLEOTIDE SEQUENCE [LARGE SCALE GENOMIC DNA]</scope>
    <source>
        <strain evidence="9">ATCC BAA-864 / HTCC2501 / KCTC 12146</strain>
    </source>
</reference>
<evidence type="ECO:0000256" key="6">
    <source>
        <dbReference type="SAM" id="Phobius"/>
    </source>
</evidence>
<feature type="transmembrane region" description="Helical" evidence="6">
    <location>
        <begin position="51"/>
        <end position="70"/>
    </location>
</feature>
<feature type="region of interest" description="Disordered" evidence="5">
    <location>
        <begin position="1"/>
        <end position="30"/>
    </location>
</feature>
<keyword evidence="9" id="KW-1185">Reference proteome</keyword>
<evidence type="ECO:0000256" key="2">
    <source>
        <dbReference type="ARBA" id="ARBA00022692"/>
    </source>
</evidence>
<dbReference type="Proteomes" id="UP000009049">
    <property type="component" value="Chromosome"/>
</dbReference>
<comment type="subcellular location">
    <subcellularLocation>
        <location evidence="1">Membrane</location>
        <topology evidence="1">Multi-pass membrane protein</topology>
    </subcellularLocation>
</comment>
<evidence type="ECO:0000256" key="5">
    <source>
        <dbReference type="SAM" id="MobiDB-lite"/>
    </source>
</evidence>
<keyword evidence="2 6" id="KW-0812">Transmembrane</keyword>
<evidence type="ECO:0000256" key="1">
    <source>
        <dbReference type="ARBA" id="ARBA00004141"/>
    </source>
</evidence>
<dbReference type="InterPro" id="IPR007829">
    <property type="entry name" value="TM2"/>
</dbReference>
<dbReference type="Pfam" id="PF05154">
    <property type="entry name" value="TM2"/>
    <property type="match status" value="1"/>
</dbReference>
<accession>A4CH29</accession>
<gene>
    <name evidence="8" type="ordered locus">RB2501_05045</name>
</gene>
<organism evidence="8 9">
    <name type="scientific">Robiginitalea biformata (strain ATCC BAA-864 / DSM 15991 / KCTC 12146 / HTCC2501)</name>
    <dbReference type="NCBI Taxonomy" id="313596"/>
    <lineage>
        <taxon>Bacteria</taxon>
        <taxon>Pseudomonadati</taxon>
        <taxon>Bacteroidota</taxon>
        <taxon>Flavobacteriia</taxon>
        <taxon>Flavobacteriales</taxon>
        <taxon>Flavobacteriaceae</taxon>
        <taxon>Robiginitalea</taxon>
    </lineage>
</organism>
<dbReference type="EMBL" id="CP001712">
    <property type="protein sequence ID" value="EAR16237.1"/>
    <property type="molecule type" value="Genomic_DNA"/>
</dbReference>
<evidence type="ECO:0000256" key="3">
    <source>
        <dbReference type="ARBA" id="ARBA00022989"/>
    </source>
</evidence>
<dbReference type="KEGG" id="rbi:RB2501_05045"/>
<dbReference type="STRING" id="313596.RB2501_05045"/>
<evidence type="ECO:0000256" key="4">
    <source>
        <dbReference type="ARBA" id="ARBA00023136"/>
    </source>
</evidence>
<name>A4CH29_ROBBH</name>
<dbReference type="RefSeq" id="WP_015752994.1">
    <property type="nucleotide sequence ID" value="NC_013222.1"/>
</dbReference>
<protein>
    <recommendedName>
        <fullName evidence="7">TM2 domain-containing protein</fullName>
    </recommendedName>
</protein>
<feature type="domain" description="TM2" evidence="7">
    <location>
        <begin position="47"/>
        <end position="90"/>
    </location>
</feature>
<dbReference type="HOGENOM" id="CLU_081297_8_0_10"/>
<sequence>MSDENKDFGDKAREAGEDAKKAAGDFKSEAKKTADEFKEGLNSAGGENKKILAGILAIVLGSLGVHKFILGYQKEGIILLVVTVIGMVLTCIGVGIFVVWATGLIGLIEGVIYLTKSDEEFYNTYQVGKKPWF</sequence>
<evidence type="ECO:0000313" key="8">
    <source>
        <dbReference type="EMBL" id="EAR16237.1"/>
    </source>
</evidence>
<evidence type="ECO:0000313" key="9">
    <source>
        <dbReference type="Proteomes" id="UP000009049"/>
    </source>
</evidence>
<dbReference type="AlphaFoldDB" id="A4CH29"/>
<evidence type="ECO:0000259" key="7">
    <source>
        <dbReference type="Pfam" id="PF05154"/>
    </source>
</evidence>
<feature type="transmembrane region" description="Helical" evidence="6">
    <location>
        <begin position="77"/>
        <end position="108"/>
    </location>
</feature>